<feature type="domain" description="Outer membrane protein beta-barrel" evidence="2">
    <location>
        <begin position="436"/>
        <end position="884"/>
    </location>
</feature>
<dbReference type="SUPFAM" id="SSF56935">
    <property type="entry name" value="Porins"/>
    <property type="match status" value="1"/>
</dbReference>
<evidence type="ECO:0000256" key="1">
    <source>
        <dbReference type="SAM" id="SignalP"/>
    </source>
</evidence>
<evidence type="ECO:0000313" key="4">
    <source>
        <dbReference type="Proteomes" id="UP000659124"/>
    </source>
</evidence>
<keyword evidence="1" id="KW-0732">Signal</keyword>
<accession>A0ABR7THV2</accession>
<dbReference type="EMBL" id="JACVFC010000001">
    <property type="protein sequence ID" value="MBC9929565.1"/>
    <property type="molecule type" value="Genomic_DNA"/>
</dbReference>
<dbReference type="Proteomes" id="UP000659124">
    <property type="component" value="Unassembled WGS sequence"/>
</dbReference>
<dbReference type="Gene3D" id="2.60.40.1120">
    <property type="entry name" value="Carboxypeptidase-like, regulatory domain"/>
    <property type="match status" value="1"/>
</dbReference>
<reference evidence="3 4" key="1">
    <citation type="submission" date="2020-09" db="EMBL/GenBank/DDBJ databases">
        <title>Genome sequences of type strains of Chitinophaga qingshengii and Chitinophaga varians.</title>
        <authorList>
            <person name="Kittiwongwattana C."/>
        </authorList>
    </citation>
    <scope>NUCLEOTIDE SEQUENCE [LARGE SCALE GENOMIC DNA]</scope>
    <source>
        <strain evidence="3 4">JCM 30026</strain>
    </source>
</reference>
<dbReference type="Pfam" id="PF14905">
    <property type="entry name" value="OMP_b-brl_3"/>
    <property type="match status" value="1"/>
</dbReference>
<comment type="caution">
    <text evidence="3">The sequence shown here is derived from an EMBL/GenBank/DDBJ whole genome shotgun (WGS) entry which is preliminary data.</text>
</comment>
<feature type="chain" id="PRO_5046619076" evidence="1">
    <location>
        <begin position="31"/>
        <end position="904"/>
    </location>
</feature>
<dbReference type="RefSeq" id="WP_188086686.1">
    <property type="nucleotide sequence ID" value="NZ_JACVFC010000001.1"/>
</dbReference>
<protein>
    <submittedName>
        <fullName evidence="3">Outer membrane beta-barrel protein</fullName>
    </submittedName>
</protein>
<sequence length="904" mass="101517">MQVIKTGFNQIQRKLALLLIGCCACATLHAQHTIKGTVYQKDTRKTLPGATVMLYDEKARVKAQTQTDEHGSFIIENVHVGFYRLLVSFMGNRTEMIPVEINPRQKTLTFGYIQLSPSISLSRVEVKADRPLMAIRKDTIEFNANDFSTLPNANMHELIDKIPGLTMDDNGNLFYLGAPIKELFIDGRSLLQNMSNAKRVMEILKADLADKIQISDKKNISGIAEPGKNEKVLNIVVKSEMKKGVRGTVTGGYGTHDRYNAGATFNMFRKKITVLGDVLANNNNTQSDASTNYAGGYMNNNQGTNKIFNVNTYTTMEVSKKIKLTVNLRHRELDMTSSELQERENIFRDSSTFYHSNTQKHLTSKINGGEAFLEMQPNTNNKIIVAANIQRETKKIDNNRLYNTTDSRQDTLNSGMLHNLDSAVNKSMDVIGSYSHKFGKTGRVLSLQAGFRKSWQYSYQLNASENDVFLPIFSADTLNQKVSPKNETTVANAAGSYSEPIGKYWTLGLAYTYDGLTTNNRQNTSDFSNTWHSYIPNDSLSYRFHSVINNHVVRPALTYNKGKVMVIGSAGLSLSTLNSDNYTTGSKSVRHTTYLNRNLNAVIKLDPYKTLNIGLMGMTMPVEAQMLWPVNNNTNPLYVQLGNPNLINSFVNMLTAMYVSNSIKGVAFAHNLSGQYIQHAFSTAVYTDSLGRQVSMPINVSGNWGISDNNMIGFRIKHPGITVNYVTSVEYNRTASLINHLNNITKKYSIVQILAASFTWKKILELTTKLGMDYRGNMLSLQNDYYTDFIQYSLSLNANAWLPMDFNVGANVQYTNNTDAKAQFTLLNGWVGKTFLPDRKLSVKLYAFDLLRQNKTVVAYYGATYRERLETTNLSQYFMLSLTYSYGRKGAQNPGQRIPGLMRP</sequence>
<proteinExistence type="predicted"/>
<feature type="signal peptide" evidence="1">
    <location>
        <begin position="1"/>
        <end position="30"/>
    </location>
</feature>
<organism evidence="3 4">
    <name type="scientific">Chitinophaga qingshengii</name>
    <dbReference type="NCBI Taxonomy" id="1569794"/>
    <lineage>
        <taxon>Bacteria</taxon>
        <taxon>Pseudomonadati</taxon>
        <taxon>Bacteroidota</taxon>
        <taxon>Chitinophagia</taxon>
        <taxon>Chitinophagales</taxon>
        <taxon>Chitinophagaceae</taxon>
        <taxon>Chitinophaga</taxon>
    </lineage>
</organism>
<keyword evidence="4" id="KW-1185">Reference proteome</keyword>
<evidence type="ECO:0000259" key="2">
    <source>
        <dbReference type="Pfam" id="PF14905"/>
    </source>
</evidence>
<gene>
    <name evidence="3" type="ORF">ICL07_04210</name>
</gene>
<name>A0ABR7THV2_9BACT</name>
<dbReference type="SUPFAM" id="SSF49478">
    <property type="entry name" value="Cna protein B-type domain"/>
    <property type="match status" value="1"/>
</dbReference>
<dbReference type="Pfam" id="PF13715">
    <property type="entry name" value="CarbopepD_reg_2"/>
    <property type="match status" value="1"/>
</dbReference>
<dbReference type="InterPro" id="IPR041700">
    <property type="entry name" value="OMP_b-brl_3"/>
</dbReference>
<evidence type="ECO:0000313" key="3">
    <source>
        <dbReference type="EMBL" id="MBC9929565.1"/>
    </source>
</evidence>